<dbReference type="SMART" id="SM00825">
    <property type="entry name" value="PKS_KS"/>
    <property type="match status" value="2"/>
</dbReference>
<dbReference type="InterPro" id="IPR009081">
    <property type="entry name" value="PP-bd_ACP"/>
</dbReference>
<dbReference type="Pfam" id="PF08659">
    <property type="entry name" value="KR"/>
    <property type="match status" value="1"/>
</dbReference>
<dbReference type="InterPro" id="IPR050091">
    <property type="entry name" value="PKS_NRPS_Biosynth_Enz"/>
</dbReference>
<evidence type="ECO:0000259" key="10">
    <source>
        <dbReference type="PROSITE" id="PS52004"/>
    </source>
</evidence>
<dbReference type="SUPFAM" id="SSF50129">
    <property type="entry name" value="GroES-like"/>
    <property type="match status" value="1"/>
</dbReference>
<evidence type="ECO:0000256" key="5">
    <source>
        <dbReference type="ARBA" id="ARBA00023268"/>
    </source>
</evidence>
<dbReference type="SMART" id="SM00827">
    <property type="entry name" value="PKS_AT"/>
    <property type="match status" value="1"/>
</dbReference>
<dbReference type="GO" id="GO:0044550">
    <property type="term" value="P:secondary metabolite biosynthetic process"/>
    <property type="evidence" value="ECO:0007669"/>
    <property type="project" value="UniProtKB-ARBA"/>
</dbReference>
<evidence type="ECO:0000256" key="7">
    <source>
        <dbReference type="SAM" id="MobiDB-lite"/>
    </source>
</evidence>
<feature type="domain" description="Carrier" evidence="9">
    <location>
        <begin position="825"/>
        <end position="905"/>
    </location>
</feature>
<dbReference type="Gene3D" id="3.30.300.30">
    <property type="match status" value="1"/>
</dbReference>
<feature type="compositionally biased region" description="Low complexity" evidence="7">
    <location>
        <begin position="733"/>
        <end position="768"/>
    </location>
</feature>
<dbReference type="Gene3D" id="3.40.47.10">
    <property type="match status" value="2"/>
</dbReference>
<dbReference type="SUPFAM" id="SSF52540">
    <property type="entry name" value="P-loop containing nucleoside triphosphate hydrolases"/>
    <property type="match status" value="1"/>
</dbReference>
<dbReference type="Gene3D" id="3.30.70.3290">
    <property type="match status" value="1"/>
</dbReference>
<keyword evidence="8" id="KW-1133">Transmembrane helix</keyword>
<dbReference type="PROSITE" id="PS00606">
    <property type="entry name" value="KS3_1"/>
    <property type="match status" value="2"/>
</dbReference>
<dbReference type="InterPro" id="IPR013120">
    <property type="entry name" value="FAR_NAD-bd"/>
</dbReference>
<evidence type="ECO:0000256" key="8">
    <source>
        <dbReference type="SAM" id="Phobius"/>
    </source>
</evidence>
<dbReference type="Gene3D" id="3.10.129.110">
    <property type="entry name" value="Polyketide synthase dehydratase"/>
    <property type="match status" value="1"/>
</dbReference>
<dbReference type="InterPro" id="IPR010080">
    <property type="entry name" value="Thioester_reductase-like_dom"/>
</dbReference>
<dbReference type="InterPro" id="IPR049552">
    <property type="entry name" value="PKS_DH_N"/>
</dbReference>
<dbReference type="InterPro" id="IPR006162">
    <property type="entry name" value="Ppantetheine_attach_site"/>
</dbReference>
<reference evidence="12" key="1">
    <citation type="submission" date="2014-11" db="EMBL/GenBank/DDBJ databases">
        <authorList>
            <person name="Otto D Thomas"/>
            <person name="Naeem Raeece"/>
        </authorList>
    </citation>
    <scope>NUCLEOTIDE SEQUENCE</scope>
</reference>
<dbReference type="Gene3D" id="3.40.50.12780">
    <property type="entry name" value="N-terminal domain of ligase-like"/>
    <property type="match status" value="1"/>
</dbReference>
<evidence type="ECO:0000256" key="6">
    <source>
        <dbReference type="PROSITE-ProRule" id="PRU01363"/>
    </source>
</evidence>
<dbReference type="InterPro" id="IPR040097">
    <property type="entry name" value="FAAL/FAAC"/>
</dbReference>
<dbReference type="Gene3D" id="3.30.70.250">
    <property type="entry name" value="Malonyl-CoA ACP transacylase, ACP-binding"/>
    <property type="match status" value="1"/>
</dbReference>
<evidence type="ECO:0000256" key="1">
    <source>
        <dbReference type="ARBA" id="ARBA00022450"/>
    </source>
</evidence>
<dbReference type="InterPro" id="IPR049900">
    <property type="entry name" value="PKS_mFAS_DH"/>
</dbReference>
<dbReference type="Gene3D" id="3.40.50.720">
    <property type="entry name" value="NAD(P)-binding Rossmann-like Domain"/>
    <property type="match status" value="3"/>
</dbReference>
<dbReference type="Pfam" id="PF07993">
    <property type="entry name" value="NAD_binding_4"/>
    <property type="match status" value="1"/>
</dbReference>
<dbReference type="InterPro" id="IPR014030">
    <property type="entry name" value="Ketoacyl_synth_N"/>
</dbReference>
<dbReference type="Pfam" id="PF02801">
    <property type="entry name" value="Ketoacyl-synt_C"/>
    <property type="match status" value="2"/>
</dbReference>
<dbReference type="GO" id="GO:0004312">
    <property type="term" value="F:fatty acid synthase activity"/>
    <property type="evidence" value="ECO:0007669"/>
    <property type="project" value="TreeGrafter"/>
</dbReference>
<feature type="region of interest" description="Disordered" evidence="7">
    <location>
        <begin position="4417"/>
        <end position="4446"/>
    </location>
</feature>
<keyword evidence="3" id="KW-0808">Transferase</keyword>
<keyword evidence="5" id="KW-0511">Multifunctional enzyme</keyword>
<dbReference type="Gene3D" id="1.10.1200.10">
    <property type="entry name" value="ACP-like"/>
    <property type="match status" value="3"/>
</dbReference>
<dbReference type="InterPro" id="IPR020845">
    <property type="entry name" value="AMP-binding_CS"/>
</dbReference>
<comment type="caution">
    <text evidence="6">Lacks conserved residue(s) required for the propagation of feature annotation.</text>
</comment>
<dbReference type="SUPFAM" id="SSF52151">
    <property type="entry name" value="FabD/lysophospholipase-like"/>
    <property type="match status" value="1"/>
</dbReference>
<dbReference type="Pfam" id="PF14765">
    <property type="entry name" value="PS-DH"/>
    <property type="match status" value="1"/>
</dbReference>
<dbReference type="PROSITE" id="PS00012">
    <property type="entry name" value="PHOSPHOPANTETHEINE"/>
    <property type="match status" value="1"/>
</dbReference>
<dbReference type="InterPro" id="IPR042104">
    <property type="entry name" value="PKS_dehydratase_sf"/>
</dbReference>
<dbReference type="PROSITE" id="PS50075">
    <property type="entry name" value="CARRIER"/>
    <property type="match status" value="3"/>
</dbReference>
<feature type="region of interest" description="N-terminal hotdog fold" evidence="6">
    <location>
        <begin position="2394"/>
        <end position="2544"/>
    </location>
</feature>
<dbReference type="SUPFAM" id="SSF55048">
    <property type="entry name" value="Probable ACP-binding domain of malonyl-CoA ACP transacylase"/>
    <property type="match status" value="1"/>
</dbReference>
<dbReference type="Pfam" id="PF00550">
    <property type="entry name" value="PP-binding"/>
    <property type="match status" value="3"/>
</dbReference>
<feature type="region of interest" description="Disordered" evidence="7">
    <location>
        <begin position="715"/>
        <end position="785"/>
    </location>
</feature>
<dbReference type="Gene3D" id="3.40.50.300">
    <property type="entry name" value="P-loop containing nucleotide triphosphate hydrolases"/>
    <property type="match status" value="2"/>
</dbReference>
<dbReference type="CDD" id="cd05931">
    <property type="entry name" value="FAAL"/>
    <property type="match status" value="1"/>
</dbReference>
<feature type="compositionally biased region" description="Low complexity" evidence="7">
    <location>
        <begin position="4418"/>
        <end position="4429"/>
    </location>
</feature>
<dbReference type="Gene3D" id="3.90.180.10">
    <property type="entry name" value="Medium-chain alcohol dehydrogenases, catalytic domain"/>
    <property type="match status" value="1"/>
</dbReference>
<proteinExistence type="predicted"/>
<feature type="domain" description="Carrier" evidence="9">
    <location>
        <begin position="1433"/>
        <end position="1511"/>
    </location>
</feature>
<dbReference type="InterPro" id="IPR049551">
    <property type="entry name" value="PKS_DH_C"/>
</dbReference>
<dbReference type="InterPro" id="IPR013968">
    <property type="entry name" value="PKS_KR"/>
</dbReference>
<dbReference type="EMBL" id="CDMZ01003546">
    <property type="protein sequence ID" value="CEM46766.1"/>
    <property type="molecule type" value="Genomic_DNA"/>
</dbReference>
<evidence type="ECO:0000256" key="2">
    <source>
        <dbReference type="ARBA" id="ARBA00022553"/>
    </source>
</evidence>
<feature type="domain" description="Ketosynthase family 3 (KS3)" evidence="10">
    <location>
        <begin position="944"/>
        <end position="1381"/>
    </location>
</feature>
<dbReference type="Gene3D" id="3.40.366.10">
    <property type="entry name" value="Malonyl-Coenzyme A Acyl Carrier Protein, domain 2"/>
    <property type="match status" value="1"/>
</dbReference>
<feature type="domain" description="PKS/mFAS DH" evidence="11">
    <location>
        <begin position="2394"/>
        <end position="2731"/>
    </location>
</feature>
<dbReference type="InterPro" id="IPR001227">
    <property type="entry name" value="Ac_transferase_dom_sf"/>
</dbReference>
<dbReference type="InterPro" id="IPR016035">
    <property type="entry name" value="Acyl_Trfase/lysoPLipase"/>
</dbReference>
<protein>
    <submittedName>
        <fullName evidence="12">Uncharacterized protein</fullName>
    </submittedName>
</protein>
<feature type="transmembrane region" description="Helical" evidence="8">
    <location>
        <begin position="276"/>
        <end position="297"/>
    </location>
</feature>
<feature type="region of interest" description="Disordered" evidence="7">
    <location>
        <begin position="3640"/>
        <end position="3665"/>
    </location>
</feature>
<feature type="transmembrane region" description="Helical" evidence="8">
    <location>
        <begin position="4640"/>
        <end position="4660"/>
    </location>
</feature>
<dbReference type="SMART" id="SM00829">
    <property type="entry name" value="PKS_ER"/>
    <property type="match status" value="1"/>
</dbReference>
<dbReference type="SMART" id="SM01294">
    <property type="entry name" value="PKS_PP_betabranch"/>
    <property type="match status" value="1"/>
</dbReference>
<dbReference type="PROSITE" id="PS52019">
    <property type="entry name" value="PKS_MFAS_DH"/>
    <property type="match status" value="1"/>
</dbReference>
<dbReference type="InterPro" id="IPR057326">
    <property type="entry name" value="KR_dom"/>
</dbReference>
<dbReference type="SUPFAM" id="SSF51735">
    <property type="entry name" value="NAD(P)-binding Rossmann-fold domains"/>
    <property type="match status" value="3"/>
</dbReference>
<dbReference type="GO" id="GO:0016491">
    <property type="term" value="F:oxidoreductase activity"/>
    <property type="evidence" value="ECO:0007669"/>
    <property type="project" value="InterPro"/>
</dbReference>
<evidence type="ECO:0000313" key="12">
    <source>
        <dbReference type="EMBL" id="CEM46766.1"/>
    </source>
</evidence>
<dbReference type="CDD" id="cd05235">
    <property type="entry name" value="SDR_e1"/>
    <property type="match status" value="1"/>
</dbReference>
<feature type="domain" description="Carrier" evidence="9">
    <location>
        <begin position="3554"/>
        <end position="3632"/>
    </location>
</feature>
<dbReference type="InterPro" id="IPR014043">
    <property type="entry name" value="Acyl_transferase_dom"/>
</dbReference>
<feature type="compositionally biased region" description="Polar residues" evidence="7">
    <location>
        <begin position="769"/>
        <end position="781"/>
    </location>
</feature>
<evidence type="ECO:0000256" key="4">
    <source>
        <dbReference type="ARBA" id="ARBA00022737"/>
    </source>
</evidence>
<evidence type="ECO:0000256" key="3">
    <source>
        <dbReference type="ARBA" id="ARBA00022679"/>
    </source>
</evidence>
<feature type="compositionally biased region" description="Low complexity" evidence="7">
    <location>
        <begin position="3654"/>
        <end position="3663"/>
    </location>
</feature>
<dbReference type="InterPro" id="IPR011032">
    <property type="entry name" value="GroES-like_sf"/>
</dbReference>
<dbReference type="Pfam" id="PF00109">
    <property type="entry name" value="ketoacyl-synt"/>
    <property type="match status" value="2"/>
</dbReference>
<sequence>MSSSASKQAAFDDLRHLWEKYGPSPLSGQLQRIVEEGKNDPPENLLSWVDANARVTQSLSAQQFNSQVQRLCVAFDETLRLKKGDRVILCFAPGLDFVVSFYACIHTGVVAVPVYPPDPSRAASDVARFCDIAETARAACCLTNSFYRRIVTLLSTLTGGEQRERWGSLRWHCTPDMIKRTSESARRDPTQMEPSDICFMQFTSGSTSTPKGVMVTHGSLLHNIHYILRIMEIDSSVDDPETSENAQKYGLESFDLFMERRHEISRRVRAHRVRGFSWLPLYHDMGLIGTLIFFIFFNIETFLMSPLDFIRRPQNWLVGMSKYAATVSAGPNFAFELVTRKMSDVVLQSLDLSHVSGIVCGAEPIKAGTLERFLQRFAVVGFKPWMIVPAYGLAESTLMVSGRAHRRACPQAISVDAEKMRKERQVCKKGEWEILLGRPPSAHSDTSESLSLVASGAVFPGMEVLIVETETLRELPEGRVGEVWICSASVAAGYFSMGEKTRDTFACACTLIDGSVSSARFLRTGDSGFILGGQLYIAGRFKDVIIIRGRNYYPQDLEQAVEECEGIRAGCCACFALECDGDEEERVGVAAELRDDVQTDGCNGWLQLFTRLSGSAEDQKERRFNRVAREAASAVLRSSGVQVHKVWLLKARTLPKTSSGKIRRSLTRELLLGGKIDSVLYETNIDNPSGPAPSVPAENSLEGICSVEEIGGERIVRRHPPVGPSAEFRTTRPSNDSSSVPSLPCSRSCTQSDSSSSNSSSSSSCSVSKTRNGAQFSSGDSGNAEYHMGSKREEFVGVVQGSDAAEVSSELSIEGRRRRRRVFQAVSAAVEKVFKMRMQDVREREEPCPESISLDVPLHEHGIDSMRAVEFTEELSASLGLEVDPILLFNYPTLQDVLDFLCDSHETDHQQEDEEGGNGGVTCAHLLGDPTLSSFLSVDDQTMSHDVSVVGAACRLPGGVRNLGDFWELLHARRDAISEVPRSRWEVDDFFDPDPNAEGGMKMYVKVGGFLEDAHLFDNAFFRVSPAEAKAMDPQQRLLLEASYEAFQSSGREKPDLESQNISAFVGCSSNDWHGISGGREISALSAISASSSILANRLSYIFGLRGLSITVDSACSSSLVAIDLAVQKLRQEVSEGGRCQSAGVAALAAGVNLMMNPGVTVAFCKARMLAPDGKCKAFDARADGYVRGEGVCAVVLTRLDAARSKGERVLAVVKASATNHGGRAGSLTAPRAQGQQEVIRDALRSAGLSPACIGFLEAHGTGTALGDPIELSALKAVFGSSRSFDRPILVGSVKTNIGHLEGAAGIAGFLKLLVALQHKEVPPNLHFESLNPKINTKRFHFAIPTETIPFPLCEETGQRLTGGVSSFGFGGTNAHVILQEPPPELAGGILTEEEERQRAEQWQHQPIHWTQHSHRGGSFRVSLELLSMSVEELKKHVSSVAVETASQVLGGSASELPPMDAPLQDLGIDSLGAVELRNSLQTKLGVQLPATVLFDYPTLNGIVGFICQQVRESAMSQGERQSASLSALARLNDGMPVEQPEDRRVAVVGLACRLPGGSTDPARLWQMMMGKTDCMSEVPLSRWNNEAVFDPDPDADGCTYVREAAFIDGIDLFDNGFFSISPIEAKLMDPQQRHVLEVAFEAMSHAGHSRESLRDSSTGVYVGCMGNDWAATDVEGKGSALATTGTAQSILSNRVSFVFGLKGPSMTVDTACSSALVALDMGMQHLRHGGCSSALVAAVNLLLSPRMFVGCCKARMLSPEARCKTFDASANGYARGEGVGAVVVQRLCDAREQKKPVFAVVRGSSVNHDGRSASLTAPNGPSQQEVIRSALRDGGVRASEVCFVEAHGTGTALGDPIEVGALKAVYGEGRGQDVPLVVGALKTNFGHLEGAAGIAGFIKLVLVLQQRCAPPNLHLKTVNPHLDLDGFPVVFPSEPTPIGVGRGVYGVGIGERERLIGAVSSFGFGGTNAHVVVEAGDSLIHVDMEDEKDGEERKTKSAEMCKVHSSDPSHRRKIAFLFTGQGAQFVGMCKELYENENVFHRVIDQCERLLMERALLDFPLTELLFPASRNDIAAAEAKIHQTKYSQPALFAVETALCELWRSKGVEPDVVMGHSLGEYPAAVASGVMSLEDGLRLVAKRARLMEETPGSDGVMAACHASEEEVLEAIEAAKRHGLDAEGVAVAAVNGPRSVVISGPRAGVEAVLSGMGLEGRAKFLSVSHAFHSPLMRSASSRYAPVLSEVIAQNGLKAPCENMHMVSTVTGALASTSELTRAEYWLSQIERPVRFADAVRECVESLECSVIVEVGPQPVLVNMGRQCLASASLNGSSVGWVSSLTPSDGGRSFKDALAEVQRLAQSEGVPQSAEVESAAAAAALGGLDKWKHKSFPFAPLSHPLVGRLRRETGRARIFECTLRRDVRRLLEDYRVRDMASMPGAAFIEMIGAYASANADSVETPNASVDRAPKRALAVVSLNDVEFDQQLVLPQGEQDEAWRTLRVEVSPDNLVTVSSRPGLPGAEETMGENDESYWDDHARCSISNPISLGTPDDAFEISHVDMSAFVSSFCQTKGFEIEEYFDTAAQMGPSCGPRFRGLASLWGHKEGADEGLACLRLPQGLALEELDRSFRVHPAVLDASFQAANATFLLSQKELVKEGASQRGRKPLMVLVGADKVTLGCLYPNESQADVWAHIRMLRRSSENASFDVRMFTQSGRVFTEVFGLHLRPIDLSRRAPPIPRELLWEAKWTKIAKADVATEECSQVVLPPFLFLGGPPEASEELARLHPGSKVVPSGSVPEGEALVELLKSVNWAEVLYLGALTSSPVPPEGNVVDAAVAVLWEGTQLLQALLSPTWPRGVQRPRTVRFVSAAATDAHCGFPVHGGVLGLARSAALELQMVGGRVGTAFVDTSSGIPGAVYDLVRLTGRGNDKAHFENEVLVRDGGIQALRLTPSGLSVRGPLELHVSECAEVSGGATECEGPGMSVRLRAQAVSEVRAANLGSDLLEVRVRAVCLSSRDLKILSIGTSERDGRTGLIRSFAGTVTRVGTAVTGVGVGDDVFGLASDCLKTLTVTSRCLVARKPRYLTFEEAAALPSAAAATVEPLLQPFVCGMGASVTAVESGCEVEASAVSVLLECVALLVEKGDQERGNTALSLQKALRVRAFDVSSTDEAGGTDGASAAFRYLQSSSAKRERNESGGDTPWEGACESERAVMSFPSCIEAPRGCLQSGEGCQRSEAESGSEGEVGCTYIVTGGLGGLGLLVAKWLVGEGAKRIVLVSRRSAPDAETARGDLMKRLHRASMGAESGEGVEVEVRSCDVSLAENCERLLQSVCRRGTGEFDREDGEQGVNGGFRGRLGIVHCAGVLADAQLRNQTEGSVRQVFASKVMGGWNLHTALHRLGLEERLETFVLFSSVASLFGNFGQANYAAANAALDSLAAFRVQHGLRAVSIQWGPWEEQGMAAGAAVREKYRLAGYVGISNELGLRVLGEAMRASLCGRSPRPAVIGCQQIRWGPFLQRYEVVPPFFCEVLKGVERGARDPIVPSELQTALSEMSSDELRKHVSSVAVETASQVLGGSASELPPMDAPLQDLGIDSLGAVEFRSAFQKKLGVRLPISAMFEYPTLDGLIGCVCDLISASGGVGVSEGVKREGPRNGERGPSSLGLSLEESRRRGKASGVLHPIDDIETLCSEVSFEASKALPPKPIAEVRNVLLTGVTGLVGRFQLKSLLEMSEIPELRVHCLVRASDREAALDRIESAMLEANIWKPTYASQIVPLPGDLSEKKLGLSEDQFRSLCREIDIVYHTGADVSLVGDYARLRKPNVLPTQTVIDLCTTHRLKPLHFVSTLAIWPAFFAFFSKEFAGRIVPEDGSAPDPEEMQRHFPPQMVGYPWSKMGAEMILNRARDLGLPVAVYRLPSVYVAWESGYTNTNSGDFASVMTIAAMQEGCFPRSVNSAPFTPVDTIAQMIVEVSLLENRKHWMYHLINTRTISQFEQEHWAAGVGLSLKGVSFEEFEKTIQARGAESPLLKFLPLMHHWRPYWYEVDRETEARRDPFPVCTENIFEDLPHMSWPSGEDVLMRSFVFCCERGLYKPDSRAVRLDPQSILQSAARCLQERAVESPSMPQWAGSRSVKDSVEEALAVLCESTSRLSRPADSEKTGESPTETEQTASTSSSLSPRAPVSCGMSLNFQGRFALLSRCRQMAGNLMWMAEAERRHPEIRNVKVAPPLVILSSSRVAGQLLLRLLSEDPRNCAPAFCEMAAPYGPDGSFLQTLERPNELRSLSSEPTWSFGHRDSESLRDPRVRFAREQLAFIHGGLPSSDAAQPEWDRLGLFGPSLADEDFWILEHSLRSFSFPFAFAVSEYREWLCRGGCAEMREAYRIHKRFLQHLQWQRERRWRVNQTVKGTDASATFHGAQLIENRSPSSYTPSSRSLFQRDPKSVSPRGKGGGLDLSASPQAWVLHSSLHASALGTLLAEYPDAQIVCVHTGRNVEQEIGQWAETAARIRQRYFEVPGTSPSVAGPETLESLRLTREALQSLKKKCREQEGSEIENLLQSRLLHVSFDDLIRNPVAGAERLYGQCGFEMSREARRRMWEFVNEHRSLRNAFSFGEEETVCAGVGYRVRSVAITLHHPWQQLASFKPFLRFLVLLIVVFLLIVSIRPVNRLIWL</sequence>
<dbReference type="PROSITE" id="PS00455">
    <property type="entry name" value="AMP_BINDING"/>
    <property type="match status" value="1"/>
</dbReference>
<dbReference type="PhylomeDB" id="A0A0G4HR60"/>
<dbReference type="SMART" id="SM00826">
    <property type="entry name" value="PKS_DH"/>
    <property type="match status" value="1"/>
</dbReference>
<keyword evidence="2" id="KW-0597">Phosphoprotein</keyword>
<dbReference type="InterPro" id="IPR020806">
    <property type="entry name" value="PKS_PP-bd"/>
</dbReference>
<feature type="region of interest" description="Disordered" evidence="7">
    <location>
        <begin position="4144"/>
        <end position="4176"/>
    </location>
</feature>
<dbReference type="SMART" id="SM00823">
    <property type="entry name" value="PKS_PP"/>
    <property type="match status" value="3"/>
</dbReference>
<dbReference type="InterPro" id="IPR014031">
    <property type="entry name" value="Ketoacyl_synth_C"/>
</dbReference>
<dbReference type="InterPro" id="IPR016036">
    <property type="entry name" value="Malonyl_transacylase_ACP-bd"/>
</dbReference>
<dbReference type="Pfam" id="PF21089">
    <property type="entry name" value="PKS_DH_N"/>
    <property type="match status" value="1"/>
</dbReference>
<dbReference type="SUPFAM" id="SSF53901">
    <property type="entry name" value="Thiolase-like"/>
    <property type="match status" value="2"/>
</dbReference>
<evidence type="ECO:0000259" key="11">
    <source>
        <dbReference type="PROSITE" id="PS52019"/>
    </source>
</evidence>
<dbReference type="Pfam" id="PF00698">
    <property type="entry name" value="Acyl_transf_1"/>
    <property type="match status" value="1"/>
</dbReference>
<dbReference type="SUPFAM" id="SSF47336">
    <property type="entry name" value="ACP-like"/>
    <property type="match status" value="3"/>
</dbReference>
<dbReference type="SMART" id="SM00822">
    <property type="entry name" value="PKS_KR"/>
    <property type="match status" value="1"/>
</dbReference>
<dbReference type="SUPFAM" id="SSF56801">
    <property type="entry name" value="Acetyl-CoA synthetase-like"/>
    <property type="match status" value="1"/>
</dbReference>
<dbReference type="InterPro" id="IPR036736">
    <property type="entry name" value="ACP-like_sf"/>
</dbReference>
<dbReference type="Pfam" id="PF13469">
    <property type="entry name" value="Sulfotransfer_3"/>
    <property type="match status" value="1"/>
</dbReference>
<dbReference type="InterPro" id="IPR020807">
    <property type="entry name" value="PKS_DH"/>
</dbReference>
<keyword evidence="8" id="KW-0812">Transmembrane</keyword>
<dbReference type="InterPro" id="IPR042099">
    <property type="entry name" value="ANL_N_sf"/>
</dbReference>
<dbReference type="PROSITE" id="PS52004">
    <property type="entry name" value="KS3_2"/>
    <property type="match status" value="2"/>
</dbReference>
<dbReference type="GO" id="GO:0006633">
    <property type="term" value="P:fatty acid biosynthetic process"/>
    <property type="evidence" value="ECO:0007669"/>
    <property type="project" value="InterPro"/>
</dbReference>
<dbReference type="Pfam" id="PF00501">
    <property type="entry name" value="AMP-binding"/>
    <property type="match status" value="1"/>
</dbReference>
<dbReference type="GO" id="GO:0031177">
    <property type="term" value="F:phosphopantetheine binding"/>
    <property type="evidence" value="ECO:0007669"/>
    <property type="project" value="InterPro"/>
</dbReference>
<dbReference type="InterPro" id="IPR000873">
    <property type="entry name" value="AMP-dep_synth/lig_dom"/>
</dbReference>
<dbReference type="PANTHER" id="PTHR43775:SF37">
    <property type="entry name" value="SI:DKEY-61P9.11"/>
    <property type="match status" value="1"/>
</dbReference>
<name>A0A0G4HR60_9ALVE</name>
<feature type="region of interest" description="C-terminal hotdog fold" evidence="6">
    <location>
        <begin position="2566"/>
        <end position="2731"/>
    </location>
</feature>
<organism evidence="12">
    <name type="scientific">Chromera velia CCMP2878</name>
    <dbReference type="NCBI Taxonomy" id="1169474"/>
    <lineage>
        <taxon>Eukaryota</taxon>
        <taxon>Sar</taxon>
        <taxon>Alveolata</taxon>
        <taxon>Colpodellida</taxon>
        <taxon>Chromeraceae</taxon>
        <taxon>Chromera</taxon>
    </lineage>
</organism>
<accession>A0A0G4HR60</accession>
<dbReference type="InterPro" id="IPR020843">
    <property type="entry name" value="ER"/>
</dbReference>
<keyword evidence="4" id="KW-0677">Repeat</keyword>
<gene>
    <name evidence="12" type="ORF">Cvel_8037</name>
</gene>
<feature type="compositionally biased region" description="Low complexity" evidence="7">
    <location>
        <begin position="4157"/>
        <end position="4173"/>
    </location>
</feature>
<feature type="compositionally biased region" description="Basic and acidic residues" evidence="7">
    <location>
        <begin position="3643"/>
        <end position="3653"/>
    </location>
</feature>
<evidence type="ECO:0000259" key="9">
    <source>
        <dbReference type="PROSITE" id="PS50075"/>
    </source>
</evidence>
<dbReference type="InterPro" id="IPR018201">
    <property type="entry name" value="Ketoacyl_synth_AS"/>
</dbReference>
<dbReference type="InterPro" id="IPR036291">
    <property type="entry name" value="NAD(P)-bd_dom_sf"/>
</dbReference>
<feature type="domain" description="Ketosynthase family 3 (KS3)" evidence="10">
    <location>
        <begin position="1543"/>
        <end position="1976"/>
    </location>
</feature>
<dbReference type="GO" id="GO:0004315">
    <property type="term" value="F:3-oxoacyl-[acyl-carrier-protein] synthase activity"/>
    <property type="evidence" value="ECO:0007669"/>
    <property type="project" value="InterPro"/>
</dbReference>
<dbReference type="InterPro" id="IPR016039">
    <property type="entry name" value="Thiolase-like"/>
</dbReference>
<dbReference type="PANTHER" id="PTHR43775">
    <property type="entry name" value="FATTY ACID SYNTHASE"/>
    <property type="match status" value="1"/>
</dbReference>
<dbReference type="InterPro" id="IPR027417">
    <property type="entry name" value="P-loop_NTPase"/>
</dbReference>
<dbReference type="VEuPathDB" id="CryptoDB:Cvel_8037"/>
<keyword evidence="8" id="KW-0472">Membrane</keyword>
<dbReference type="CDD" id="cd00833">
    <property type="entry name" value="PKS"/>
    <property type="match status" value="2"/>
</dbReference>
<dbReference type="InterPro" id="IPR020841">
    <property type="entry name" value="PKS_Beta-ketoAc_synthase_dom"/>
</dbReference>
<dbReference type="InterPro" id="IPR045851">
    <property type="entry name" value="AMP-bd_C_sf"/>
</dbReference>
<keyword evidence="1" id="KW-0596">Phosphopantetheine</keyword>